<dbReference type="Gene3D" id="3.40.50.720">
    <property type="entry name" value="NAD(P)-binding Rossmann-like Domain"/>
    <property type="match status" value="1"/>
</dbReference>
<dbReference type="Proteomes" id="UP001642360">
    <property type="component" value="Unassembled WGS sequence"/>
</dbReference>
<feature type="domain" description="6-phosphogluconate dehydrogenase NADP-binding" evidence="1">
    <location>
        <begin position="6"/>
        <end position="113"/>
    </location>
</feature>
<organism evidence="2 3">
    <name type="scientific">Ilex paraguariensis</name>
    <name type="common">yerba mate</name>
    <dbReference type="NCBI Taxonomy" id="185542"/>
    <lineage>
        <taxon>Eukaryota</taxon>
        <taxon>Viridiplantae</taxon>
        <taxon>Streptophyta</taxon>
        <taxon>Embryophyta</taxon>
        <taxon>Tracheophyta</taxon>
        <taxon>Spermatophyta</taxon>
        <taxon>Magnoliopsida</taxon>
        <taxon>eudicotyledons</taxon>
        <taxon>Gunneridae</taxon>
        <taxon>Pentapetalae</taxon>
        <taxon>asterids</taxon>
        <taxon>campanulids</taxon>
        <taxon>Aquifoliales</taxon>
        <taxon>Aquifoliaceae</taxon>
        <taxon>Ilex</taxon>
    </lineage>
</organism>
<dbReference type="AlphaFoldDB" id="A0ABC8T9Y5"/>
<dbReference type="GO" id="GO:0016616">
    <property type="term" value="F:oxidoreductase activity, acting on the CH-OH group of donors, NAD or NADP as acceptor"/>
    <property type="evidence" value="ECO:0007669"/>
    <property type="project" value="UniProtKB-ARBA"/>
</dbReference>
<reference evidence="2 3" key="1">
    <citation type="submission" date="2024-02" db="EMBL/GenBank/DDBJ databases">
        <authorList>
            <person name="Vignale AGUSTIN F."/>
            <person name="Sosa J E."/>
            <person name="Modenutti C."/>
        </authorList>
    </citation>
    <scope>NUCLEOTIDE SEQUENCE [LARGE SCALE GENOMIC DNA]</scope>
</reference>
<name>A0ABC8T9Y5_9AQUA</name>
<accession>A0ABC8T9Y5</accession>
<comment type="caution">
    <text evidence="2">The sequence shown here is derived from an EMBL/GenBank/DDBJ whole genome shotgun (WGS) entry which is preliminary data.</text>
</comment>
<dbReference type="EMBL" id="CAUOFW020004558">
    <property type="protein sequence ID" value="CAK9166230.1"/>
    <property type="molecule type" value="Genomic_DNA"/>
</dbReference>
<sequence length="122" mass="12997">MASQSKVGFIGLDDLSLELAASLLRAGYGVQAFETFSPLMDAFLKLGGVGCVNPMEAGRGVGALIILISHADQINDIIFSHEGALKGLQKHVVIILHSTISPAYIQKLEKSITGNFFLHISC</sequence>
<proteinExistence type="predicted"/>
<evidence type="ECO:0000313" key="3">
    <source>
        <dbReference type="Proteomes" id="UP001642360"/>
    </source>
</evidence>
<evidence type="ECO:0000313" key="2">
    <source>
        <dbReference type="EMBL" id="CAK9166230.1"/>
    </source>
</evidence>
<dbReference type="Pfam" id="PF03446">
    <property type="entry name" value="NAD_binding_2"/>
    <property type="match status" value="1"/>
</dbReference>
<dbReference type="PANTHER" id="PTHR43060">
    <property type="entry name" value="3-HYDROXYISOBUTYRATE DEHYDROGENASE-LIKE 1, MITOCHONDRIAL-RELATED"/>
    <property type="match status" value="1"/>
</dbReference>
<dbReference type="SUPFAM" id="SSF51735">
    <property type="entry name" value="NAD(P)-binding Rossmann-fold domains"/>
    <property type="match status" value="1"/>
</dbReference>
<dbReference type="InterPro" id="IPR006115">
    <property type="entry name" value="6PGDH_NADP-bd"/>
</dbReference>
<dbReference type="InterPro" id="IPR036291">
    <property type="entry name" value="NAD(P)-bd_dom_sf"/>
</dbReference>
<dbReference type="PANTHER" id="PTHR43060:SF17">
    <property type="entry name" value="L-THREONATE DEHYDROGENASE"/>
    <property type="match status" value="1"/>
</dbReference>
<gene>
    <name evidence="2" type="ORF">ILEXP_LOCUS35435</name>
</gene>
<evidence type="ECO:0000259" key="1">
    <source>
        <dbReference type="Pfam" id="PF03446"/>
    </source>
</evidence>
<keyword evidence="3" id="KW-1185">Reference proteome</keyword>
<protein>
    <recommendedName>
        <fullName evidence="1">6-phosphogluconate dehydrogenase NADP-binding domain-containing protein</fullName>
    </recommendedName>
</protein>